<proteinExistence type="predicted"/>
<organism evidence="1 2">
    <name type="scientific">Halarcobacter mediterraneus</name>
    <dbReference type="NCBI Taxonomy" id="2023153"/>
    <lineage>
        <taxon>Bacteria</taxon>
        <taxon>Pseudomonadati</taxon>
        <taxon>Campylobacterota</taxon>
        <taxon>Epsilonproteobacteria</taxon>
        <taxon>Campylobacterales</taxon>
        <taxon>Arcobacteraceae</taxon>
        <taxon>Halarcobacter</taxon>
    </lineage>
</organism>
<accession>A0A4V1M1L7</accession>
<keyword evidence="2" id="KW-1185">Reference proteome</keyword>
<gene>
    <name evidence="1" type="ORF">CP965_02375</name>
</gene>
<protein>
    <submittedName>
        <fullName evidence="1">Peptidoglycan synthetase</fullName>
    </submittedName>
</protein>
<reference evidence="1 2" key="1">
    <citation type="submission" date="2017-09" db="EMBL/GenBank/DDBJ databases">
        <title>Genomics of the genus Arcobacter.</title>
        <authorList>
            <person name="Perez-Cataluna A."/>
            <person name="Figueras M.J."/>
            <person name="Salas-Masso N."/>
        </authorList>
    </citation>
    <scope>NUCLEOTIDE SEQUENCE [LARGE SCALE GENOMIC DNA]</scope>
    <source>
        <strain evidence="1 2">F156-34</strain>
    </source>
</reference>
<evidence type="ECO:0000313" key="1">
    <source>
        <dbReference type="EMBL" id="RXK14316.1"/>
    </source>
</evidence>
<sequence length="331" mass="38821">MQITSILDIIDGRLLNQPSISFIYSIKTNVKRVKEGDLFIVQKKEDIPLALENGAFAIVIDEEVEILDNEIAWIKVKKLNEAIIKLIRFLLSNKKLTAFFCNTISFQLFNILKKTTLHSHIKIVPNDLSKFFKLIDELEDNDTIICSKKELLDDIYPVNFDFNTKHYEIKNLIEHSIFETSFSYQDRYFSKVKISSLYLKEFLDVYSFLGFNADLNKLKKFNNLKPIFVDKLINHTDYGKTDKFLIAQNNQLLIDQEIKYLKNKYKYAKILYLTLEEVDDNTNLDYIHIDSLEDLKNILKKSQFNAVYFLGIDYETLYNQISKQNNGPTLI</sequence>
<evidence type="ECO:0000313" key="2">
    <source>
        <dbReference type="Proteomes" id="UP000289718"/>
    </source>
</evidence>
<dbReference type="RefSeq" id="WP_129060428.1">
    <property type="nucleotide sequence ID" value="NZ_NXIE01000001.1"/>
</dbReference>
<dbReference type="OrthoDB" id="5338390at2"/>
<dbReference type="EMBL" id="NXIE01000001">
    <property type="protein sequence ID" value="RXK14316.1"/>
    <property type="molecule type" value="Genomic_DNA"/>
</dbReference>
<name>A0A4V1M1L7_9BACT</name>
<dbReference type="SUPFAM" id="SSF63418">
    <property type="entry name" value="MurE/MurF N-terminal domain"/>
    <property type="match status" value="1"/>
</dbReference>
<dbReference type="InterPro" id="IPR035911">
    <property type="entry name" value="MurE/MurF_N"/>
</dbReference>
<dbReference type="Proteomes" id="UP000289718">
    <property type="component" value="Unassembled WGS sequence"/>
</dbReference>
<dbReference type="Gene3D" id="3.40.1390.10">
    <property type="entry name" value="MurE/MurF, N-terminal domain"/>
    <property type="match status" value="1"/>
</dbReference>
<comment type="caution">
    <text evidence="1">The sequence shown here is derived from an EMBL/GenBank/DDBJ whole genome shotgun (WGS) entry which is preliminary data.</text>
</comment>
<dbReference type="AlphaFoldDB" id="A0A4V1M1L7"/>